<dbReference type="InterPro" id="IPR014001">
    <property type="entry name" value="Helicase_ATP-bd"/>
</dbReference>
<feature type="domain" description="Helicase ATP-binding" evidence="1">
    <location>
        <begin position="45"/>
        <end position="249"/>
    </location>
</feature>
<dbReference type="EMBL" id="JABANE010000067">
    <property type="protein sequence ID" value="NME70540.1"/>
    <property type="molecule type" value="Genomic_DNA"/>
</dbReference>
<dbReference type="Pfam" id="PF00270">
    <property type="entry name" value="DEAD"/>
    <property type="match status" value="1"/>
</dbReference>
<dbReference type="SMART" id="SM00487">
    <property type="entry name" value="DEXDc"/>
    <property type="match status" value="1"/>
</dbReference>
<dbReference type="RefSeq" id="WP_169658773.1">
    <property type="nucleotide sequence ID" value="NZ_JABANE010000067.1"/>
</dbReference>
<evidence type="ECO:0000313" key="3">
    <source>
        <dbReference type="Proteomes" id="UP000576082"/>
    </source>
</evidence>
<proteinExistence type="predicted"/>
<dbReference type="InterPro" id="IPR017575">
    <property type="entry name" value="CRISPR-assoc_helicase_Cas3"/>
</dbReference>
<sequence length="693" mass="80629">MISDNVITLKLSPQYVKQTEVKEKFRDRGKTFEANMHKSQLILRDKFNALPLYTFLYAPTGTGKSYGFVFPVLMDRGSNKKKGLLVLPTNTLIDELQENFSITFKDLKINKLTGKSLDEAEKKGSKDRWEYCLELAESSDILITNPDILNYAMHGGYDKNIKRSMDKWLNKSWKNSGGKTIIHFLKRFDFFVFDEFHLYDEEQIANILTLAKLRECFIRNSARFLFVSATPERKLEQVLESENVAIKDIEQCLSDDHKKVNKNHYTILEEKIIQKSERSRKIRGGIDVEIVKADSFLDVIVSKAEEVIERVKEGEKVLIIFNALHQLSHLKSSIEELFGEDKIRVVTGYHQLQESDNEKPIILATSKVEVGANFGVDYGLMQTGFNSRSFIQRFGRYARGGKDGKVVIHYDSSLKGGKKSMTTCFTLLKKELTNSADQLDHLDYNTFVEAIRVSMDDPKFYKEKVPLLYGEYLFSVFKNFKENNNYESFKIFEEGLSKYLDSSKLPEKTKKRYQYYLKINSTIYHLSKQYPQEGKEWSRWWNDYLETYLTFRGSIPIVKVIDMDEGGLETQYSIEWILTHKDIIEDKEVNGERIIVVDRMLESRNTDIQYEIATMPYIGAEHYRFLNFKERKKPSDAFKNRLKLLGDKGSGRSISPFRLEQKKLVALLKGLIQTFSEKRFKVVDVRGSDRNFI</sequence>
<organism evidence="2 3">
    <name type="scientific">Flammeovirga aprica JL-4</name>
    <dbReference type="NCBI Taxonomy" id="694437"/>
    <lineage>
        <taxon>Bacteria</taxon>
        <taxon>Pseudomonadati</taxon>
        <taxon>Bacteroidota</taxon>
        <taxon>Cytophagia</taxon>
        <taxon>Cytophagales</taxon>
        <taxon>Flammeovirgaceae</taxon>
        <taxon>Flammeovirga</taxon>
    </lineage>
</organism>
<dbReference type="PROSITE" id="PS51192">
    <property type="entry name" value="HELICASE_ATP_BIND_1"/>
    <property type="match status" value="1"/>
</dbReference>
<gene>
    <name evidence="2" type="primary">cas3</name>
    <name evidence="2" type="ORF">HHU12_21370</name>
</gene>
<dbReference type="PANTHER" id="PTHR47957:SF3">
    <property type="entry name" value="ATP-DEPENDENT HELICASE HRQ1"/>
    <property type="match status" value="1"/>
</dbReference>
<evidence type="ECO:0000259" key="1">
    <source>
        <dbReference type="PROSITE" id="PS51192"/>
    </source>
</evidence>
<protein>
    <submittedName>
        <fullName evidence="2">Type I-D CRISPR-associated helicase Cas3</fullName>
    </submittedName>
</protein>
<dbReference type="Proteomes" id="UP000576082">
    <property type="component" value="Unassembled WGS sequence"/>
</dbReference>
<dbReference type="GO" id="GO:0036297">
    <property type="term" value="P:interstrand cross-link repair"/>
    <property type="evidence" value="ECO:0007669"/>
    <property type="project" value="TreeGrafter"/>
</dbReference>
<dbReference type="GO" id="GO:0003676">
    <property type="term" value="F:nucleic acid binding"/>
    <property type="evidence" value="ECO:0007669"/>
    <property type="project" value="InterPro"/>
</dbReference>
<dbReference type="GO" id="GO:0043138">
    <property type="term" value="F:3'-5' DNA helicase activity"/>
    <property type="evidence" value="ECO:0007669"/>
    <property type="project" value="TreeGrafter"/>
</dbReference>
<dbReference type="GO" id="GO:0006289">
    <property type="term" value="P:nucleotide-excision repair"/>
    <property type="evidence" value="ECO:0007669"/>
    <property type="project" value="TreeGrafter"/>
</dbReference>
<comment type="caution">
    <text evidence="2">The sequence shown here is derived from an EMBL/GenBank/DDBJ whole genome shotgun (WGS) entry which is preliminary data.</text>
</comment>
<name>A0A7X9XBA9_9BACT</name>
<evidence type="ECO:0000313" key="2">
    <source>
        <dbReference type="EMBL" id="NME70540.1"/>
    </source>
</evidence>
<dbReference type="AlphaFoldDB" id="A0A7X9XBA9"/>
<dbReference type="InterPro" id="IPR027417">
    <property type="entry name" value="P-loop_NTPase"/>
</dbReference>
<dbReference type="SUPFAM" id="SSF52540">
    <property type="entry name" value="P-loop containing nucleoside triphosphate hydrolases"/>
    <property type="match status" value="1"/>
</dbReference>
<dbReference type="NCBIfam" id="TIGR03158">
    <property type="entry name" value="cas3_cyano"/>
    <property type="match status" value="1"/>
</dbReference>
<accession>A0A7X9XBA9</accession>
<keyword evidence="3" id="KW-1185">Reference proteome</keyword>
<dbReference type="Gene3D" id="3.40.50.300">
    <property type="entry name" value="P-loop containing nucleotide triphosphate hydrolases"/>
    <property type="match status" value="2"/>
</dbReference>
<reference evidence="2 3" key="1">
    <citation type="submission" date="2020-04" db="EMBL/GenBank/DDBJ databases">
        <title>Flammeovirga sp. SR4, a novel species isolated from seawater.</title>
        <authorList>
            <person name="Wang X."/>
        </authorList>
    </citation>
    <scope>NUCLEOTIDE SEQUENCE [LARGE SCALE GENOMIC DNA]</scope>
    <source>
        <strain evidence="2 3">ATCC 23126</strain>
    </source>
</reference>
<dbReference type="GO" id="GO:0005524">
    <property type="term" value="F:ATP binding"/>
    <property type="evidence" value="ECO:0007669"/>
    <property type="project" value="InterPro"/>
</dbReference>
<dbReference type="InterPro" id="IPR011545">
    <property type="entry name" value="DEAD/DEAH_box_helicase_dom"/>
</dbReference>
<dbReference type="PANTHER" id="PTHR47957">
    <property type="entry name" value="ATP-DEPENDENT HELICASE HRQ1"/>
    <property type="match status" value="1"/>
</dbReference>